<accession>A0A7V9ABU3</accession>
<feature type="transmembrane region" description="Helical" evidence="1">
    <location>
        <begin position="52"/>
        <end position="74"/>
    </location>
</feature>
<protein>
    <recommendedName>
        <fullName evidence="4">Glycosyltransferase RgtA/B/C/D-like domain-containing protein</fullName>
    </recommendedName>
</protein>
<feature type="transmembrane region" description="Helical" evidence="1">
    <location>
        <begin position="109"/>
        <end position="128"/>
    </location>
</feature>
<feature type="transmembrane region" description="Helical" evidence="1">
    <location>
        <begin position="167"/>
        <end position="186"/>
    </location>
</feature>
<dbReference type="Proteomes" id="UP000542342">
    <property type="component" value="Unassembled WGS sequence"/>
</dbReference>
<gene>
    <name evidence="2" type="ORF">H0921_09100</name>
</gene>
<name>A0A7V9ABU3_9BACT</name>
<sequence>MQRSHILAFILICGGYFLAMYPHTMVFHRFYFGDSGWPYTVEMMLREGLMPVTDFAYFYGLIVLLINKIWFGIFGLTPEALLYMYIVGIIASMYGVIQTVTALKLDRLANFIIVVAGPIMVNAGHLLLTPVHILEPALLINALAAQVRGRYATALALTTLAALIKPSLAYVYGLLLIIQILGGWLPQQAHRPPWRQRFSMLLPAAGVGAAISAIVAAYFGIDRFLQTQIPWTASQAYADFRFGFFYGVGREMWRPQEWTPAHYFFTIAGAWITASIVLVIGTLVSLRYLHTTSGRFIVTCGILHLVFVCFLFGNEWSWIYYPYILFIGAALVIDRGLKYSNKLVQLSCMFIGLTLSGFLLFIVVFFWMGINGIELWKTHSRNPQTNMLYADREDREAWAEVMRLSQTQRVLVLNRTNAAHIFSPPVDGPRVWVLIRSIATPGEMERVRQQIAQANVIVKPEWHDNDLLEWPEFAEDLRPFRLSQQFKRFALLTRMHPQK</sequence>
<keyword evidence="1" id="KW-0472">Membrane</keyword>
<proteinExistence type="predicted"/>
<keyword evidence="1" id="KW-1133">Transmembrane helix</keyword>
<evidence type="ECO:0000313" key="2">
    <source>
        <dbReference type="EMBL" id="MBA2226314.1"/>
    </source>
</evidence>
<evidence type="ECO:0008006" key="4">
    <source>
        <dbReference type="Google" id="ProtNLM"/>
    </source>
</evidence>
<reference evidence="2 3" key="1">
    <citation type="submission" date="2020-07" db="EMBL/GenBank/DDBJ databases">
        <title>Thermogemmata thermophila gen. nov., sp. nov., a novel moderate thermophilic planctomycete from a Kamchatka hot spring.</title>
        <authorList>
            <person name="Elcheninov A.G."/>
            <person name="Podosokorskaya O.A."/>
            <person name="Kovaleva O.L."/>
            <person name="Novikov A."/>
            <person name="Bonch-Osmolovskaya E.A."/>
            <person name="Toshchakov S.V."/>
            <person name="Kublanov I.V."/>
        </authorList>
    </citation>
    <scope>NUCLEOTIDE SEQUENCE [LARGE SCALE GENOMIC DNA]</scope>
    <source>
        <strain evidence="2 3">2918</strain>
    </source>
</reference>
<dbReference type="EMBL" id="JACEFB010000005">
    <property type="protein sequence ID" value="MBA2226314.1"/>
    <property type="molecule type" value="Genomic_DNA"/>
</dbReference>
<feature type="transmembrane region" description="Helical" evidence="1">
    <location>
        <begin position="261"/>
        <end position="284"/>
    </location>
</feature>
<feature type="transmembrane region" description="Helical" evidence="1">
    <location>
        <begin position="296"/>
        <end position="313"/>
    </location>
</feature>
<feature type="transmembrane region" description="Helical" evidence="1">
    <location>
        <begin position="80"/>
        <end position="97"/>
    </location>
</feature>
<keyword evidence="3" id="KW-1185">Reference proteome</keyword>
<feature type="transmembrane region" description="Helical" evidence="1">
    <location>
        <begin position="349"/>
        <end position="370"/>
    </location>
</feature>
<evidence type="ECO:0000256" key="1">
    <source>
        <dbReference type="SAM" id="Phobius"/>
    </source>
</evidence>
<feature type="transmembrane region" description="Helical" evidence="1">
    <location>
        <begin position="6"/>
        <end position="31"/>
    </location>
</feature>
<feature type="transmembrane region" description="Helical" evidence="1">
    <location>
        <begin position="319"/>
        <end position="337"/>
    </location>
</feature>
<dbReference type="RefSeq" id="WP_194537752.1">
    <property type="nucleotide sequence ID" value="NZ_JACEFB010000005.1"/>
</dbReference>
<comment type="caution">
    <text evidence="2">The sequence shown here is derived from an EMBL/GenBank/DDBJ whole genome shotgun (WGS) entry which is preliminary data.</text>
</comment>
<evidence type="ECO:0000313" key="3">
    <source>
        <dbReference type="Proteomes" id="UP000542342"/>
    </source>
</evidence>
<dbReference type="AlphaFoldDB" id="A0A7V9ABU3"/>
<organism evidence="2 3">
    <name type="scientific">Thermogemmata fonticola</name>
    <dbReference type="NCBI Taxonomy" id="2755323"/>
    <lineage>
        <taxon>Bacteria</taxon>
        <taxon>Pseudomonadati</taxon>
        <taxon>Planctomycetota</taxon>
        <taxon>Planctomycetia</taxon>
        <taxon>Gemmatales</taxon>
        <taxon>Gemmataceae</taxon>
        <taxon>Thermogemmata</taxon>
    </lineage>
</organism>
<keyword evidence="1" id="KW-0812">Transmembrane</keyword>
<feature type="transmembrane region" description="Helical" evidence="1">
    <location>
        <begin position="198"/>
        <end position="221"/>
    </location>
</feature>